<reference evidence="2" key="1">
    <citation type="submission" date="2020-12" db="EMBL/GenBank/DDBJ databases">
        <title>Hymenobacter sp.</title>
        <authorList>
            <person name="Kim M.K."/>
        </authorList>
    </citation>
    <scope>NUCLEOTIDE SEQUENCE [LARGE SCALE GENOMIC DNA]</scope>
    <source>
        <strain evidence="2">BT553</strain>
    </source>
</reference>
<dbReference type="EMBL" id="JAELXS010000017">
    <property type="protein sequence ID" value="MBJ6123602.1"/>
    <property type="molecule type" value="Genomic_DNA"/>
</dbReference>
<dbReference type="Proteomes" id="UP000640426">
    <property type="component" value="Unassembled WGS sequence"/>
</dbReference>
<dbReference type="InterPro" id="IPR022243">
    <property type="entry name" value="DUF3768"/>
</dbReference>
<gene>
    <name evidence="1" type="ORF">JAO74_17625</name>
</gene>
<evidence type="ECO:0000313" key="1">
    <source>
        <dbReference type="EMBL" id="MBJ6123602.1"/>
    </source>
</evidence>
<accession>A0ABS0XUA2</accession>
<dbReference type="Pfam" id="PF12599">
    <property type="entry name" value="DUF3768"/>
    <property type="match status" value="1"/>
</dbReference>
<comment type="caution">
    <text evidence="1">The sequence shown here is derived from an EMBL/GenBank/DDBJ whole genome shotgun (WGS) entry which is preliminary data.</text>
</comment>
<sequence>MVDISKSSRGIGPARSATIARLNDELRQNPTQPGANRIVVSSGVAVLIGDTNLFRGFQRRAELLRAVRDFDTFPAGDDPYGEHDFGALTFAEQRVFWKIDYYDADLAFGSEDPTDPAMTTRVLTIYLASEH</sequence>
<evidence type="ECO:0000313" key="2">
    <source>
        <dbReference type="Proteomes" id="UP000640426"/>
    </source>
</evidence>
<proteinExistence type="predicted"/>
<organism evidence="1 2">
    <name type="scientific">Sphingomonas mollis</name>
    <dbReference type="NCBI Taxonomy" id="2795726"/>
    <lineage>
        <taxon>Bacteria</taxon>
        <taxon>Pseudomonadati</taxon>
        <taxon>Pseudomonadota</taxon>
        <taxon>Alphaproteobacteria</taxon>
        <taxon>Sphingomonadales</taxon>
        <taxon>Sphingomonadaceae</taxon>
        <taxon>Sphingomonas</taxon>
    </lineage>
</organism>
<protein>
    <submittedName>
        <fullName evidence="1">DUF3768 domain-containing protein</fullName>
    </submittedName>
</protein>
<name>A0ABS0XUA2_9SPHN</name>
<keyword evidence="2" id="KW-1185">Reference proteome</keyword>
<dbReference type="RefSeq" id="WP_199041361.1">
    <property type="nucleotide sequence ID" value="NZ_JAELXS010000017.1"/>
</dbReference>